<protein>
    <submittedName>
        <fullName evidence="1">Uncharacterized protein</fullName>
    </submittedName>
</protein>
<accession>A0ABX9VC11</accession>
<dbReference type="EMBL" id="RFLX01000058">
    <property type="protein sequence ID" value="RMI15408.1"/>
    <property type="molecule type" value="Genomic_DNA"/>
</dbReference>
<organism evidence="1 2">
    <name type="scientific">Teichococcus wenyumeiae</name>
    <dbReference type="NCBI Taxonomy" id="2478470"/>
    <lineage>
        <taxon>Bacteria</taxon>
        <taxon>Pseudomonadati</taxon>
        <taxon>Pseudomonadota</taxon>
        <taxon>Alphaproteobacteria</taxon>
        <taxon>Acetobacterales</taxon>
        <taxon>Roseomonadaceae</taxon>
        <taxon>Roseomonas</taxon>
    </lineage>
</organism>
<reference evidence="1 2" key="1">
    <citation type="submission" date="2018-10" db="EMBL/GenBank/DDBJ databases">
        <title>Roseomonas sp. nov., isolated from feces of Tibetan antelopes in the Qinghai-Tibet plateau, China.</title>
        <authorList>
            <person name="Tian Z."/>
        </authorList>
    </citation>
    <scope>NUCLEOTIDE SEQUENCE [LARGE SCALE GENOMIC DNA]</scope>
    <source>
        <strain evidence="1 2">Z23</strain>
    </source>
</reference>
<gene>
    <name evidence="1" type="ORF">EBE87_25875</name>
</gene>
<name>A0ABX9VC11_9PROT</name>
<comment type="caution">
    <text evidence="1">The sequence shown here is derived from an EMBL/GenBank/DDBJ whole genome shotgun (WGS) entry which is preliminary data.</text>
</comment>
<evidence type="ECO:0000313" key="1">
    <source>
        <dbReference type="EMBL" id="RMI15408.1"/>
    </source>
</evidence>
<evidence type="ECO:0000313" key="2">
    <source>
        <dbReference type="Proteomes" id="UP000274097"/>
    </source>
</evidence>
<sequence>MTGLEDYADLDVSELRARSMEVARQHDLCCRLKEDHNHLLREKMQEILAGRGTPAEAREICTAIGRFEKQRRKLSSELYRLGEALKEATGGEPG</sequence>
<keyword evidence="2" id="KW-1185">Reference proteome</keyword>
<dbReference type="Proteomes" id="UP000274097">
    <property type="component" value="Unassembled WGS sequence"/>
</dbReference>
<proteinExistence type="predicted"/>
<dbReference type="RefSeq" id="WP_122140252.1">
    <property type="nucleotide sequence ID" value="NZ_RFLX01000058.1"/>
</dbReference>